<accession>A0A1R0GLN1</accession>
<dbReference type="PROSITE" id="PS50249">
    <property type="entry name" value="MPN"/>
    <property type="match status" value="1"/>
</dbReference>
<dbReference type="GO" id="GO:0061578">
    <property type="term" value="F:K63-linked deubiquitinase activity"/>
    <property type="evidence" value="ECO:0007669"/>
    <property type="project" value="TreeGrafter"/>
</dbReference>
<feature type="region of interest" description="Disordered" evidence="1">
    <location>
        <begin position="116"/>
        <end position="196"/>
    </location>
</feature>
<feature type="domain" description="MPN" evidence="2">
    <location>
        <begin position="220"/>
        <end position="337"/>
    </location>
</feature>
<feature type="compositionally biased region" description="Polar residues" evidence="1">
    <location>
        <begin position="137"/>
        <end position="147"/>
    </location>
</feature>
<keyword evidence="4" id="KW-1185">Reference proteome</keyword>
<evidence type="ECO:0000259" key="2">
    <source>
        <dbReference type="PROSITE" id="PS50249"/>
    </source>
</evidence>
<dbReference type="GO" id="GO:0005768">
    <property type="term" value="C:endosome"/>
    <property type="evidence" value="ECO:0007669"/>
    <property type="project" value="TreeGrafter"/>
</dbReference>
<dbReference type="SMART" id="SM00232">
    <property type="entry name" value="JAB_MPN"/>
    <property type="match status" value="1"/>
</dbReference>
<dbReference type="GO" id="GO:0070536">
    <property type="term" value="P:protein K63-linked deubiquitination"/>
    <property type="evidence" value="ECO:0007669"/>
    <property type="project" value="TreeGrafter"/>
</dbReference>
<dbReference type="Gene3D" id="3.40.140.10">
    <property type="entry name" value="Cytidine Deaminase, domain 2"/>
    <property type="match status" value="1"/>
</dbReference>
<gene>
    <name evidence="3" type="ORF">AYI68_g8175</name>
</gene>
<dbReference type="OrthoDB" id="3640at2759"/>
<reference evidence="3 4" key="1">
    <citation type="journal article" date="2016" name="Mol. Biol. Evol.">
        <title>Genome-Wide Survey of Gut Fungi (Harpellales) Reveals the First Horizontally Transferred Ubiquitin Gene from a Mosquito Host.</title>
        <authorList>
            <person name="Wang Y."/>
            <person name="White M.M."/>
            <person name="Kvist S."/>
            <person name="Moncalvo J.M."/>
        </authorList>
    </citation>
    <scope>NUCLEOTIDE SEQUENCE [LARGE SCALE GENOMIC DNA]</scope>
    <source>
        <strain evidence="3 4">ALG-7-W6</strain>
    </source>
</reference>
<dbReference type="AlphaFoldDB" id="A0A1R0GLN1"/>
<organism evidence="3 4">
    <name type="scientific">Smittium mucronatum</name>
    <dbReference type="NCBI Taxonomy" id="133383"/>
    <lineage>
        <taxon>Eukaryota</taxon>
        <taxon>Fungi</taxon>
        <taxon>Fungi incertae sedis</taxon>
        <taxon>Zoopagomycota</taxon>
        <taxon>Kickxellomycotina</taxon>
        <taxon>Harpellomycetes</taxon>
        <taxon>Harpellales</taxon>
        <taxon>Legeriomycetaceae</taxon>
        <taxon>Smittium</taxon>
    </lineage>
</organism>
<feature type="compositionally biased region" description="Polar residues" evidence="1">
    <location>
        <begin position="116"/>
        <end position="125"/>
    </location>
</feature>
<protein>
    <submittedName>
        <fullName evidence="3">STAM-binding protein</fullName>
    </submittedName>
</protein>
<dbReference type="GO" id="GO:0016020">
    <property type="term" value="C:membrane"/>
    <property type="evidence" value="ECO:0007669"/>
    <property type="project" value="TreeGrafter"/>
</dbReference>
<proteinExistence type="predicted"/>
<comment type="caution">
    <text evidence="3">The sequence shown here is derived from an EMBL/GenBank/DDBJ whole genome shotgun (WGS) entry which is preliminary data.</text>
</comment>
<dbReference type="Proteomes" id="UP000187455">
    <property type="component" value="Unassembled WGS sequence"/>
</dbReference>
<dbReference type="Pfam" id="PF01398">
    <property type="entry name" value="JAB"/>
    <property type="match status" value="1"/>
</dbReference>
<dbReference type="STRING" id="133383.A0A1R0GLN1"/>
<evidence type="ECO:0000313" key="4">
    <source>
        <dbReference type="Proteomes" id="UP000187455"/>
    </source>
</evidence>
<dbReference type="SUPFAM" id="SSF102712">
    <property type="entry name" value="JAB1/MPN domain"/>
    <property type="match status" value="1"/>
</dbReference>
<dbReference type="PANTHER" id="PTHR12947">
    <property type="entry name" value="AMSH-LIKE PROTEASE"/>
    <property type="match status" value="1"/>
</dbReference>
<dbReference type="InterPro" id="IPR037518">
    <property type="entry name" value="MPN"/>
</dbReference>
<dbReference type="PANTHER" id="PTHR12947:SF13">
    <property type="entry name" value="FI19924P1"/>
    <property type="match status" value="1"/>
</dbReference>
<evidence type="ECO:0000256" key="1">
    <source>
        <dbReference type="SAM" id="MobiDB-lite"/>
    </source>
</evidence>
<feature type="region of interest" description="Disordered" evidence="1">
    <location>
        <begin position="52"/>
        <end position="71"/>
    </location>
</feature>
<dbReference type="GO" id="GO:0008237">
    <property type="term" value="F:metallopeptidase activity"/>
    <property type="evidence" value="ECO:0007669"/>
    <property type="project" value="InterPro"/>
</dbReference>
<sequence>MITSKHICTFYAIAQQLQPILIKRYQEYKEYLKTIPKRQLDIKRFTPEVHDSGNDSFKTYREPATRDDSPLMKFSEQDKAENPWSLQDELSNLPEYSKHGQTNLNVRHDFRHDTTTQYPQFESNPSPVPNIRRDLDMNNSNLRSSSLEYEMPRPSSPPPPHLPPKPENLKREPNLSSYRSNESIHSDLKQMSISSNKNEIETSSKLDYSDEKSGVVNRPVILPARLCSVFLDYAKANTKANLETCGILCGTIDNGIIKTTMLIIPQQTATSDTCTTEKEEEILMLTSEHDLIVLGWIHTHPSQSCFMSSIDLHTHCSYQLMLPEAIAIVCSPKFEPS</sequence>
<dbReference type="EMBL" id="LSSL01007670">
    <property type="protein sequence ID" value="OLY77787.1"/>
    <property type="molecule type" value="Genomic_DNA"/>
</dbReference>
<feature type="compositionally biased region" description="Pro residues" evidence="1">
    <location>
        <begin position="154"/>
        <end position="166"/>
    </location>
</feature>
<evidence type="ECO:0000313" key="3">
    <source>
        <dbReference type="EMBL" id="OLY77787.1"/>
    </source>
</evidence>
<dbReference type="InterPro" id="IPR000555">
    <property type="entry name" value="JAMM/MPN+_dom"/>
</dbReference>
<name>A0A1R0GLN1_9FUNG</name>